<evidence type="ECO:0000313" key="3">
    <source>
        <dbReference type="EMBL" id="KAK1927631.1"/>
    </source>
</evidence>
<evidence type="ECO:0000259" key="2">
    <source>
        <dbReference type="PROSITE" id="PS50181"/>
    </source>
</evidence>
<dbReference type="InterPro" id="IPR036047">
    <property type="entry name" value="F-box-like_dom_sf"/>
</dbReference>
<dbReference type="SUPFAM" id="SSF81383">
    <property type="entry name" value="F-box domain"/>
    <property type="match status" value="1"/>
</dbReference>
<feature type="compositionally biased region" description="Polar residues" evidence="1">
    <location>
        <begin position="581"/>
        <end position="595"/>
    </location>
</feature>
<dbReference type="EMBL" id="JAODAN010000001">
    <property type="protein sequence ID" value="KAK1927631.1"/>
    <property type="molecule type" value="Genomic_DNA"/>
</dbReference>
<accession>A0AAD9FWL4</accession>
<comment type="caution">
    <text evidence="3">The sequence shown here is derived from an EMBL/GenBank/DDBJ whole genome shotgun (WGS) entry which is preliminary data.</text>
</comment>
<dbReference type="AlphaFoldDB" id="A0AAD9FWL4"/>
<feature type="region of interest" description="Disordered" evidence="1">
    <location>
        <begin position="511"/>
        <end position="548"/>
    </location>
</feature>
<name>A0AAD9FWL4_PAPLA</name>
<feature type="domain" description="F-box" evidence="2">
    <location>
        <begin position="17"/>
        <end position="62"/>
    </location>
</feature>
<gene>
    <name evidence="3" type="ORF">DB88DRAFT_478721</name>
</gene>
<keyword evidence="4" id="KW-1185">Reference proteome</keyword>
<dbReference type="PROSITE" id="PS50181">
    <property type="entry name" value="FBOX"/>
    <property type="match status" value="1"/>
</dbReference>
<dbReference type="Pfam" id="PF12937">
    <property type="entry name" value="F-box-like"/>
    <property type="match status" value="1"/>
</dbReference>
<dbReference type="SUPFAM" id="SSF52047">
    <property type="entry name" value="RNI-like"/>
    <property type="match status" value="1"/>
</dbReference>
<evidence type="ECO:0000256" key="1">
    <source>
        <dbReference type="SAM" id="MobiDB-lite"/>
    </source>
</evidence>
<evidence type="ECO:0000313" key="4">
    <source>
        <dbReference type="Proteomes" id="UP001182556"/>
    </source>
</evidence>
<sequence length="602" mass="66839">MPVTSNEDEPDPLHTSHSRLLSLAPELILQILAFVPRSDLAKVAAVCRSLRDAAESTLWNEIWLMEPASFADQFPPLPSPPPTDRMVLQRTEARAAATRQIRAILTAGEQRPARFAAVTKINARTYRSSVPLLVTIIDHVREHLLSLRVSCASRNVEFARWGPHDGFYLNVIDLIPSGFPLLTHLDIAPCHNASYYQLLRFLSLMPQLRYLKMIPRDQLQEKGPIDPPDDDPGFELPVLEHLSSIVFDFPEEDGLPSFCSRVFERSPNLRKLVAGDIWADLDEDGWSDEENGADDTQFAYFPTLSSLPFLAHLDWRCGSYHVFQKMTRNGGFAALETLVVDGDIHSEQDERIEAITIPALSNLRTLIFRVRHRLRASDLLENKASTSERSAEPPTIRSIPPRVLAQLALAPELTSIRFSRDDDLPITLDTPPADWQTKGARGVVISSASDGVNELVHLQILTRTHPQFADEEPAGGGGTSAAGQPHLTWEHAMSYNGGDIPFHAILESPPSNHSWTDARDGQSLPDGRVAATRRGGRTRPIVADNKAPGDEHDGLVSLMLALQLDRFPQILDGVRLTPNLPRTASVQKNSGSDTAYRQHRQL</sequence>
<feature type="region of interest" description="Disordered" evidence="1">
    <location>
        <begin position="581"/>
        <end position="602"/>
    </location>
</feature>
<dbReference type="Gene3D" id="1.20.1280.50">
    <property type="match status" value="1"/>
</dbReference>
<dbReference type="Proteomes" id="UP001182556">
    <property type="component" value="Unassembled WGS sequence"/>
</dbReference>
<dbReference type="SMART" id="SM00256">
    <property type="entry name" value="FBOX"/>
    <property type="match status" value="1"/>
</dbReference>
<reference evidence="3" key="1">
    <citation type="submission" date="2023-02" db="EMBL/GenBank/DDBJ databases">
        <title>Identification and recombinant expression of a fungal hydrolase from Papiliotrema laurentii that hydrolyzes apple cutin and clears colloidal polyester polyurethane.</title>
        <authorList>
            <consortium name="DOE Joint Genome Institute"/>
            <person name="Roman V.A."/>
            <person name="Bojanowski C."/>
            <person name="Crable B.R."/>
            <person name="Wagner D.N."/>
            <person name="Hung C.S."/>
            <person name="Nadeau L.J."/>
            <person name="Schratz L."/>
            <person name="Haridas S."/>
            <person name="Pangilinan J."/>
            <person name="Lipzen A."/>
            <person name="Na H."/>
            <person name="Yan M."/>
            <person name="Ng V."/>
            <person name="Grigoriev I.V."/>
            <person name="Spatafora J.W."/>
            <person name="Barlow D."/>
            <person name="Biffinger J."/>
            <person name="Kelley-Loughnane N."/>
            <person name="Varaljay V.A."/>
            <person name="Crookes-Goodson W.J."/>
        </authorList>
    </citation>
    <scope>NUCLEOTIDE SEQUENCE</scope>
    <source>
        <strain evidence="3">5307AH</strain>
    </source>
</reference>
<proteinExistence type="predicted"/>
<protein>
    <recommendedName>
        <fullName evidence="2">F-box domain-containing protein</fullName>
    </recommendedName>
</protein>
<dbReference type="InterPro" id="IPR001810">
    <property type="entry name" value="F-box_dom"/>
</dbReference>
<organism evidence="3 4">
    <name type="scientific">Papiliotrema laurentii</name>
    <name type="common">Cryptococcus laurentii</name>
    <dbReference type="NCBI Taxonomy" id="5418"/>
    <lineage>
        <taxon>Eukaryota</taxon>
        <taxon>Fungi</taxon>
        <taxon>Dikarya</taxon>
        <taxon>Basidiomycota</taxon>
        <taxon>Agaricomycotina</taxon>
        <taxon>Tremellomycetes</taxon>
        <taxon>Tremellales</taxon>
        <taxon>Rhynchogastremaceae</taxon>
        <taxon>Papiliotrema</taxon>
    </lineage>
</organism>